<name>A0A4R3LDK7_9BURK</name>
<feature type="domain" description="GGDEF" evidence="5">
    <location>
        <begin position="276"/>
        <end position="411"/>
    </location>
</feature>
<dbReference type="GO" id="GO:1902201">
    <property type="term" value="P:negative regulation of bacterial-type flagellum-dependent cell motility"/>
    <property type="evidence" value="ECO:0007669"/>
    <property type="project" value="TreeGrafter"/>
</dbReference>
<dbReference type="GO" id="GO:0043709">
    <property type="term" value="P:cell adhesion involved in single-species biofilm formation"/>
    <property type="evidence" value="ECO:0007669"/>
    <property type="project" value="TreeGrafter"/>
</dbReference>
<dbReference type="PROSITE" id="PS50887">
    <property type="entry name" value="GGDEF"/>
    <property type="match status" value="1"/>
</dbReference>
<dbReference type="EMBL" id="SMAH01000006">
    <property type="protein sequence ID" value="TCS98019.1"/>
    <property type="molecule type" value="Genomic_DNA"/>
</dbReference>
<evidence type="ECO:0000256" key="3">
    <source>
        <dbReference type="SAM" id="Coils"/>
    </source>
</evidence>
<dbReference type="Pfam" id="PF00990">
    <property type="entry name" value="GGDEF"/>
    <property type="match status" value="1"/>
</dbReference>
<feature type="transmembrane region" description="Helical" evidence="4">
    <location>
        <begin position="206"/>
        <end position="230"/>
    </location>
</feature>
<gene>
    <name evidence="7" type="primary">yegE_1</name>
    <name evidence="6" type="ORF">EDC36_1068</name>
    <name evidence="7" type="ORF">Tigna_00962</name>
</gene>
<comment type="caution">
    <text evidence="6">The sequence shown here is derived from an EMBL/GenBank/DDBJ whole genome shotgun (WGS) entry which is preliminary data.</text>
</comment>
<dbReference type="CDD" id="cd01949">
    <property type="entry name" value="GGDEF"/>
    <property type="match status" value="1"/>
</dbReference>
<dbReference type="SMART" id="SM00267">
    <property type="entry name" value="GGDEF"/>
    <property type="match status" value="1"/>
</dbReference>
<accession>A0A4R3LDK7</accession>
<dbReference type="Proteomes" id="UP000295536">
    <property type="component" value="Unassembled WGS sequence"/>
</dbReference>
<dbReference type="NCBIfam" id="TIGR00254">
    <property type="entry name" value="GGDEF"/>
    <property type="match status" value="1"/>
</dbReference>
<keyword evidence="4" id="KW-1133">Transmembrane helix</keyword>
<feature type="coiled-coil region" evidence="3">
    <location>
        <begin position="175"/>
        <end position="202"/>
    </location>
</feature>
<feature type="transmembrane region" description="Helical" evidence="4">
    <location>
        <begin position="22"/>
        <end position="41"/>
    </location>
</feature>
<dbReference type="GO" id="GO:0005886">
    <property type="term" value="C:plasma membrane"/>
    <property type="evidence" value="ECO:0007669"/>
    <property type="project" value="TreeGrafter"/>
</dbReference>
<dbReference type="EC" id="2.7.7.65" evidence="1"/>
<evidence type="ECO:0000313" key="6">
    <source>
        <dbReference type="EMBL" id="TCS98019.1"/>
    </source>
</evidence>
<dbReference type="InterPro" id="IPR050469">
    <property type="entry name" value="Diguanylate_Cyclase"/>
</dbReference>
<dbReference type="PANTHER" id="PTHR45138:SF9">
    <property type="entry name" value="DIGUANYLATE CYCLASE DGCM-RELATED"/>
    <property type="match status" value="1"/>
</dbReference>
<reference evidence="7 9" key="2">
    <citation type="submission" date="2019-07" db="EMBL/GenBank/DDBJ databases">
        <title>Tepidimonas ignava SPS-1037 draft genome.</title>
        <authorList>
            <person name="Da Costa M.S."/>
            <person name="Froufe H.J.C."/>
            <person name="Egas C."/>
            <person name="Albuquerque L."/>
        </authorList>
    </citation>
    <scope>NUCLEOTIDE SEQUENCE [LARGE SCALE GENOMIC DNA]</scope>
    <source>
        <strain evidence="7 9">SPS-1037</strain>
    </source>
</reference>
<keyword evidence="7" id="KW-0548">Nucleotidyltransferase</keyword>
<dbReference type="OrthoDB" id="8929028at2"/>
<dbReference type="AlphaFoldDB" id="A0A4R3LDK7"/>
<evidence type="ECO:0000259" key="5">
    <source>
        <dbReference type="PROSITE" id="PS50887"/>
    </source>
</evidence>
<keyword evidence="4" id="KW-0472">Membrane</keyword>
<dbReference type="InterPro" id="IPR000160">
    <property type="entry name" value="GGDEF_dom"/>
</dbReference>
<dbReference type="Gene3D" id="3.30.70.270">
    <property type="match status" value="1"/>
</dbReference>
<dbReference type="GO" id="GO:0052621">
    <property type="term" value="F:diguanylate cyclase activity"/>
    <property type="evidence" value="ECO:0007669"/>
    <property type="project" value="UniProtKB-EC"/>
</dbReference>
<dbReference type="PANTHER" id="PTHR45138">
    <property type="entry name" value="REGULATORY COMPONENTS OF SENSORY TRANSDUCTION SYSTEM"/>
    <property type="match status" value="1"/>
</dbReference>
<dbReference type="InterPro" id="IPR029787">
    <property type="entry name" value="Nucleotide_cyclase"/>
</dbReference>
<dbReference type="Proteomes" id="UP000315577">
    <property type="component" value="Unassembled WGS sequence"/>
</dbReference>
<reference evidence="6 8" key="1">
    <citation type="submission" date="2019-03" db="EMBL/GenBank/DDBJ databases">
        <title>Genomic Encyclopedia of Type Strains, Phase IV (KMG-IV): sequencing the most valuable type-strain genomes for metagenomic binning, comparative biology and taxonomic classification.</title>
        <authorList>
            <person name="Goeker M."/>
        </authorList>
    </citation>
    <scope>NUCLEOTIDE SEQUENCE [LARGE SCALE GENOMIC DNA]</scope>
    <source>
        <strain evidence="6 8">DSM 12034</strain>
    </source>
</reference>
<evidence type="ECO:0000313" key="8">
    <source>
        <dbReference type="Proteomes" id="UP000295536"/>
    </source>
</evidence>
<keyword evidence="4" id="KW-0812">Transmembrane</keyword>
<keyword evidence="9" id="KW-1185">Reference proteome</keyword>
<evidence type="ECO:0000313" key="7">
    <source>
        <dbReference type="EMBL" id="TSE22526.1"/>
    </source>
</evidence>
<keyword evidence="7" id="KW-0808">Transferase</keyword>
<dbReference type="FunFam" id="3.30.70.270:FF:000001">
    <property type="entry name" value="Diguanylate cyclase domain protein"/>
    <property type="match status" value="1"/>
</dbReference>
<sequence>MTAPAVARRLGRLSALLMVPRTARWVVAGFIVLLVLQALLVQQGLQRLRDIGTMFDHVARTALPAQQHAHEMQRAAQARIMLLLRMLAQPDPFEREADAQAFVQEGLAFGRARDALLALALDDATQIQLRHIQQQAVALSQRQRAMSEALLQGRDDEARALLEQQRLFDVQRELVLELQALAQRMQQQAQADQQRALEAQRSAERIVLMLGASLFALGVAIGVAVTRLVARAERLLLLDKERAEAAACRDPLTGLYNRRGFEQARELLLRASPNGTPHSLLLIDLDHFKPVNDTAGHDAGDALLRRLAQLLRDQVRPQDIVARLGGDEFAVVLVGLDAAQATQVGQRIRDAVADFSFEWGGRTFRLGTSIGVATVLTGAAEAAWSHAMKAADEACYEAKRRGRGQVVGAADVATPATGVQASVA</sequence>
<dbReference type="SUPFAM" id="SSF55073">
    <property type="entry name" value="Nucleotide cyclase"/>
    <property type="match status" value="1"/>
</dbReference>
<protein>
    <recommendedName>
        <fullName evidence="1">diguanylate cyclase</fullName>
        <ecNumber evidence="1">2.7.7.65</ecNumber>
    </recommendedName>
</protein>
<keyword evidence="3" id="KW-0175">Coiled coil</keyword>
<dbReference type="EMBL" id="VJNC01000005">
    <property type="protein sequence ID" value="TSE22526.1"/>
    <property type="molecule type" value="Genomic_DNA"/>
</dbReference>
<evidence type="ECO:0000313" key="9">
    <source>
        <dbReference type="Proteomes" id="UP000315577"/>
    </source>
</evidence>
<evidence type="ECO:0000256" key="2">
    <source>
        <dbReference type="ARBA" id="ARBA00034247"/>
    </source>
</evidence>
<dbReference type="InterPro" id="IPR043128">
    <property type="entry name" value="Rev_trsase/Diguanyl_cyclase"/>
</dbReference>
<evidence type="ECO:0000256" key="1">
    <source>
        <dbReference type="ARBA" id="ARBA00012528"/>
    </source>
</evidence>
<evidence type="ECO:0000256" key="4">
    <source>
        <dbReference type="SAM" id="Phobius"/>
    </source>
</evidence>
<dbReference type="RefSeq" id="WP_132962311.1">
    <property type="nucleotide sequence ID" value="NZ_DAIPFN010000014.1"/>
</dbReference>
<comment type="catalytic activity">
    <reaction evidence="2">
        <text>2 GTP = 3',3'-c-di-GMP + 2 diphosphate</text>
        <dbReference type="Rhea" id="RHEA:24898"/>
        <dbReference type="ChEBI" id="CHEBI:33019"/>
        <dbReference type="ChEBI" id="CHEBI:37565"/>
        <dbReference type="ChEBI" id="CHEBI:58805"/>
        <dbReference type="EC" id="2.7.7.65"/>
    </reaction>
</comment>
<organism evidence="6 8">
    <name type="scientific">Tepidimonas ignava</name>
    <dbReference type="NCBI Taxonomy" id="114249"/>
    <lineage>
        <taxon>Bacteria</taxon>
        <taxon>Pseudomonadati</taxon>
        <taxon>Pseudomonadota</taxon>
        <taxon>Betaproteobacteria</taxon>
        <taxon>Burkholderiales</taxon>
        <taxon>Tepidimonas</taxon>
    </lineage>
</organism>
<proteinExistence type="predicted"/>